<dbReference type="InterPro" id="IPR037796">
    <property type="entry name" value="TAF6"/>
</dbReference>
<evidence type="ECO:0000256" key="3">
    <source>
        <dbReference type="ARBA" id="ARBA00023015"/>
    </source>
</evidence>
<keyword evidence="8" id="KW-1185">Reference proteome</keyword>
<dbReference type="InterPro" id="IPR046344">
    <property type="entry name" value="TAF6_C_sf"/>
</dbReference>
<dbReference type="InterPro" id="IPR009072">
    <property type="entry name" value="Histone-fold"/>
</dbReference>
<dbReference type="PANTHER" id="PTHR10221:SF9">
    <property type="entry name" value="TRANSCRIPTION INITIATION FACTOR TFIID SUBUNIT 6"/>
    <property type="match status" value="1"/>
</dbReference>
<accession>A0AAD5YSA2</accession>
<dbReference type="GO" id="GO:0000124">
    <property type="term" value="C:SAGA complex"/>
    <property type="evidence" value="ECO:0007669"/>
    <property type="project" value="InterPro"/>
</dbReference>
<name>A0AAD5YSA2_9AGAR</name>
<keyword evidence="5" id="KW-0539">Nucleus</keyword>
<evidence type="ECO:0000256" key="4">
    <source>
        <dbReference type="ARBA" id="ARBA00023163"/>
    </source>
</evidence>
<dbReference type="Pfam" id="PF02969">
    <property type="entry name" value="TAF"/>
    <property type="match status" value="1"/>
</dbReference>
<comment type="similarity">
    <text evidence="2">Belongs to the TAF6 family.</text>
</comment>
<dbReference type="Pfam" id="PF07571">
    <property type="entry name" value="TAF6_C"/>
    <property type="match status" value="1"/>
</dbReference>
<sequence length="493" mass="52846">MTSTNKPKARPLQNVQSGIYKSDVIKDVAESLGVTISDTVSSALASDVEYRIHQEASRFMRHGRRTTLTTSDIDQALRTLNIEPLYGHLPFSQPSYRKALPYPQISVAGTNQATASPLYFVEDEEIDFERVLREEKIMLPKGVSWTAHWLAVEGVQPLIPENPPAVPREEPTSVSGETKVNGALVSAPAATGAAGLLPGGGQKSGALPNASSGQSANLVKQVLSRELQLYYARLTSSLLPPLNTQDYATKKTAALASLRHDAGLQALLPYLVRWVGEGVVGVLKAGEQGDGEGKVLEVLMDVVGALLENTTLFVEPYLHQLLPPILSTLLHSSLPYSQSTHLRINASQTLSRVLTQHSTTYPSLSPRIMKTLLLALISPGKSRGTREGAVRGLMGVGKEAVRKGLVDAGGARVVANECPGSSIEELALLSAVMDALRVLQPPNTEMSDSLDPNNEDDAAVGQKLHEALGDKLAERIAVDRLWAREVLGMSAAS</sequence>
<keyword evidence="4" id="KW-0804">Transcription</keyword>
<keyword evidence="3" id="KW-0805">Transcription regulation</keyword>
<protein>
    <recommendedName>
        <fullName evidence="6">TATA box binding protein associated factor (TAF) histone-like fold domain-containing protein</fullName>
    </recommendedName>
</protein>
<evidence type="ECO:0000256" key="2">
    <source>
        <dbReference type="ARBA" id="ARBA00007688"/>
    </source>
</evidence>
<dbReference type="GO" id="GO:0003713">
    <property type="term" value="F:transcription coactivator activity"/>
    <property type="evidence" value="ECO:0007669"/>
    <property type="project" value="TreeGrafter"/>
</dbReference>
<dbReference type="GO" id="GO:0016251">
    <property type="term" value="F:RNA polymerase II general transcription initiation factor activity"/>
    <property type="evidence" value="ECO:0007669"/>
    <property type="project" value="InterPro"/>
</dbReference>
<dbReference type="SMART" id="SM00803">
    <property type="entry name" value="TAF"/>
    <property type="match status" value="1"/>
</dbReference>
<dbReference type="Proteomes" id="UP001213000">
    <property type="component" value="Unassembled WGS sequence"/>
</dbReference>
<comment type="caution">
    <text evidence="7">The sequence shown here is derived from an EMBL/GenBank/DDBJ whole genome shotgun (WGS) entry which is preliminary data.</text>
</comment>
<gene>
    <name evidence="7" type="ORF">NP233_g10047</name>
</gene>
<reference evidence="7" key="1">
    <citation type="submission" date="2022-07" db="EMBL/GenBank/DDBJ databases">
        <title>Genome Sequence of Leucocoprinus birnbaumii.</title>
        <authorList>
            <person name="Buettner E."/>
        </authorList>
    </citation>
    <scope>NUCLEOTIDE SEQUENCE</scope>
    <source>
        <strain evidence="7">VT141</strain>
    </source>
</reference>
<feature type="domain" description="TATA box binding protein associated factor (TAF) histone-like fold" evidence="6">
    <location>
        <begin position="18"/>
        <end position="78"/>
    </location>
</feature>
<dbReference type="Gene3D" id="1.10.20.10">
    <property type="entry name" value="Histone, subunit A"/>
    <property type="match status" value="1"/>
</dbReference>
<organism evidence="7 8">
    <name type="scientific">Leucocoprinus birnbaumii</name>
    <dbReference type="NCBI Taxonomy" id="56174"/>
    <lineage>
        <taxon>Eukaryota</taxon>
        <taxon>Fungi</taxon>
        <taxon>Dikarya</taxon>
        <taxon>Basidiomycota</taxon>
        <taxon>Agaricomycotina</taxon>
        <taxon>Agaricomycetes</taxon>
        <taxon>Agaricomycetidae</taxon>
        <taxon>Agaricales</taxon>
        <taxon>Agaricineae</taxon>
        <taxon>Agaricaceae</taxon>
        <taxon>Leucocoprinus</taxon>
    </lineage>
</organism>
<evidence type="ECO:0000259" key="6">
    <source>
        <dbReference type="SMART" id="SM00803"/>
    </source>
</evidence>
<dbReference type="GO" id="GO:0005669">
    <property type="term" value="C:transcription factor TFIID complex"/>
    <property type="evidence" value="ECO:0007669"/>
    <property type="project" value="InterPro"/>
</dbReference>
<evidence type="ECO:0000313" key="7">
    <source>
        <dbReference type="EMBL" id="KAJ3561681.1"/>
    </source>
</evidence>
<dbReference type="InterPro" id="IPR004823">
    <property type="entry name" value="TAF_TATA-bd_Histone-like_dom"/>
</dbReference>
<dbReference type="SUPFAM" id="SSF47113">
    <property type="entry name" value="Histone-fold"/>
    <property type="match status" value="1"/>
</dbReference>
<dbReference type="GO" id="GO:0046695">
    <property type="term" value="C:SLIK (SAGA-like) complex"/>
    <property type="evidence" value="ECO:0007669"/>
    <property type="project" value="InterPro"/>
</dbReference>
<dbReference type="EMBL" id="JANIEX010000968">
    <property type="protein sequence ID" value="KAJ3561681.1"/>
    <property type="molecule type" value="Genomic_DNA"/>
</dbReference>
<dbReference type="Gene3D" id="1.25.40.770">
    <property type="entry name" value="TAF6, C-terminal HEAT repeat domain"/>
    <property type="match status" value="1"/>
</dbReference>
<dbReference type="CDD" id="cd08050">
    <property type="entry name" value="TAF6C"/>
    <property type="match status" value="1"/>
</dbReference>
<dbReference type="GO" id="GO:0051123">
    <property type="term" value="P:RNA polymerase II preinitiation complex assembly"/>
    <property type="evidence" value="ECO:0007669"/>
    <property type="project" value="TreeGrafter"/>
</dbReference>
<proteinExistence type="inferred from homology"/>
<comment type="subcellular location">
    <subcellularLocation>
        <location evidence="1">Nucleus</location>
    </subcellularLocation>
</comment>
<evidence type="ECO:0000313" key="8">
    <source>
        <dbReference type="Proteomes" id="UP001213000"/>
    </source>
</evidence>
<dbReference type="CDD" id="cd22931">
    <property type="entry name" value="HFD_TAF6"/>
    <property type="match status" value="1"/>
</dbReference>
<dbReference type="PANTHER" id="PTHR10221">
    <property type="entry name" value="TRANSCRIPTION INITIATION FACTOR TFIID SUBUNIT 6"/>
    <property type="match status" value="1"/>
</dbReference>
<evidence type="ECO:0000256" key="1">
    <source>
        <dbReference type="ARBA" id="ARBA00004123"/>
    </source>
</evidence>
<dbReference type="SUPFAM" id="SSF48371">
    <property type="entry name" value="ARM repeat"/>
    <property type="match status" value="1"/>
</dbReference>
<dbReference type="GO" id="GO:0046982">
    <property type="term" value="F:protein heterodimerization activity"/>
    <property type="evidence" value="ECO:0007669"/>
    <property type="project" value="InterPro"/>
</dbReference>
<evidence type="ECO:0000256" key="5">
    <source>
        <dbReference type="ARBA" id="ARBA00023242"/>
    </source>
</evidence>
<dbReference type="AlphaFoldDB" id="A0AAD5YSA2"/>
<dbReference type="InterPro" id="IPR011442">
    <property type="entry name" value="TAF6_C"/>
</dbReference>
<dbReference type="InterPro" id="IPR016024">
    <property type="entry name" value="ARM-type_fold"/>
</dbReference>